<dbReference type="InterPro" id="IPR001680">
    <property type="entry name" value="WD40_rpt"/>
</dbReference>
<dbReference type="Pfam" id="PF00400">
    <property type="entry name" value="WD40"/>
    <property type="match status" value="2"/>
</dbReference>
<evidence type="ECO:0000256" key="1">
    <source>
        <dbReference type="PROSITE-ProRule" id="PRU00221"/>
    </source>
</evidence>
<dbReference type="GO" id="GO:0097361">
    <property type="term" value="C:cytosolic [4Fe-4S] assembly targeting complex"/>
    <property type="evidence" value="ECO:0007669"/>
    <property type="project" value="TreeGrafter"/>
</dbReference>
<dbReference type="AlphaFoldDB" id="A0A8S1VEX5"/>
<feature type="repeat" description="WD" evidence="1">
    <location>
        <begin position="254"/>
        <end position="286"/>
    </location>
</feature>
<dbReference type="Proteomes" id="UP000689195">
    <property type="component" value="Unassembled WGS sequence"/>
</dbReference>
<comment type="caution">
    <text evidence="2">The sequence shown here is derived from an EMBL/GenBank/DDBJ whole genome shotgun (WGS) entry which is preliminary data.</text>
</comment>
<feature type="repeat" description="WD" evidence="1">
    <location>
        <begin position="299"/>
        <end position="331"/>
    </location>
</feature>
<protein>
    <recommendedName>
        <fullName evidence="4">WD domain, G-beta repeat protein</fullName>
    </recommendedName>
</protein>
<dbReference type="GO" id="GO:0016226">
    <property type="term" value="P:iron-sulfur cluster assembly"/>
    <property type="evidence" value="ECO:0007669"/>
    <property type="project" value="TreeGrafter"/>
</dbReference>
<dbReference type="OrthoDB" id="427795at2759"/>
<organism evidence="2 3">
    <name type="scientific">Paramecium pentaurelia</name>
    <dbReference type="NCBI Taxonomy" id="43138"/>
    <lineage>
        <taxon>Eukaryota</taxon>
        <taxon>Sar</taxon>
        <taxon>Alveolata</taxon>
        <taxon>Ciliophora</taxon>
        <taxon>Intramacronucleata</taxon>
        <taxon>Oligohymenophorea</taxon>
        <taxon>Peniculida</taxon>
        <taxon>Parameciidae</taxon>
        <taxon>Paramecium</taxon>
    </lineage>
</organism>
<name>A0A8S1VEX5_9CILI</name>
<reference evidence="2" key="1">
    <citation type="submission" date="2021-01" db="EMBL/GenBank/DDBJ databases">
        <authorList>
            <consortium name="Genoscope - CEA"/>
            <person name="William W."/>
        </authorList>
    </citation>
    <scope>NUCLEOTIDE SEQUENCE</scope>
</reference>
<evidence type="ECO:0008006" key="4">
    <source>
        <dbReference type="Google" id="ProtNLM"/>
    </source>
</evidence>
<keyword evidence="1" id="KW-0853">WD repeat</keyword>
<dbReference type="SMART" id="SM00320">
    <property type="entry name" value="WD40"/>
    <property type="match status" value="3"/>
</dbReference>
<keyword evidence="3" id="KW-1185">Reference proteome</keyword>
<dbReference type="PANTHER" id="PTHR19920:SF0">
    <property type="entry name" value="CYTOSOLIC IRON-SULFUR PROTEIN ASSEMBLY PROTEIN CIAO1-RELATED"/>
    <property type="match status" value="1"/>
</dbReference>
<accession>A0A8S1VEX5</accession>
<dbReference type="EMBL" id="CAJJDO010000063">
    <property type="protein sequence ID" value="CAD8175684.1"/>
    <property type="molecule type" value="Genomic_DNA"/>
</dbReference>
<proteinExistence type="predicted"/>
<dbReference type="PROSITE" id="PS50294">
    <property type="entry name" value="WD_REPEATS_REGION"/>
    <property type="match status" value="1"/>
</dbReference>
<dbReference type="PANTHER" id="PTHR19920">
    <property type="entry name" value="WD40 PROTEIN CIAO1"/>
    <property type="match status" value="1"/>
</dbReference>
<evidence type="ECO:0000313" key="3">
    <source>
        <dbReference type="Proteomes" id="UP000689195"/>
    </source>
</evidence>
<evidence type="ECO:0000313" key="2">
    <source>
        <dbReference type="EMBL" id="CAD8175684.1"/>
    </source>
</evidence>
<sequence>MIENEKEFRCSQGHNQPVVTIAFDPQLKMDQRLLCVECVENSQIDGKIYGLKKIISQMEENQIKKFENVEKIIMIQIQQFESLQSVVDQIKQTVMQQLNQLINIMMGWIKNLQQQGQQQYKYSFFEELELMILSQTKVDSTSQKLINEIQKINISSTQKLYSKLEYFKQFEEYNKCKELLSCFDIDWQLLKQIESKLSSQTPQKNQNDEYILPYNDSCYAIAINKDCSELVAGSDSKINVFEYKQGLLTSIQTLQEHQNRVNILKFMKKSNQFISGSVDQFIIIWQKVQNNLWSLKYKLIGHSSIIYCLVLNYDEDLIISGSNDKSIRFLDKEQLMVMQLSNYRSYQFSIWTKFELIIKYISILLIKNELQNRRSKLNNMDIDEKLLVYEMNQQFKKIKDIPVMCKTDGCCLFPQQYIDSKSILVSTSILLRKIKMETSQLTILFILELVPYLEQLVMMDNF</sequence>
<gene>
    <name evidence="2" type="ORF">PPENT_87.1.T0630185</name>
</gene>
<dbReference type="PROSITE" id="PS50082">
    <property type="entry name" value="WD_REPEATS_2"/>
    <property type="match status" value="2"/>
</dbReference>